<sequence length="266" mass="29318">MQHLAALKDWFADCPGALVAFSGGVDSSLAAFLARRFLGQERCLAVTSASPALKLSDLEQARDFARANDIPLEVIITGELENPNYFNNPDNRCYFCKHTLYDELAGIQARHPNWWIINGANRDDAGDYRPGMKAAAEFAVRSPLLDCGLDKDAVRAVAAHFELSCWDKPASPCLASRVPYGERITFEKLRQIETAEAIVTELGFPINRVRHYGTKARIEAPNEQVAALERQATILSERFAAIGFSEMEIDAEGFVSGKLNRAIGQA</sequence>
<reference evidence="3" key="2">
    <citation type="submission" date="2020-09" db="EMBL/GenBank/DDBJ databases">
        <authorList>
            <person name="Sun Q."/>
            <person name="Kim S."/>
        </authorList>
    </citation>
    <scope>NUCLEOTIDE SEQUENCE</scope>
    <source>
        <strain evidence="3">KCTC 12870</strain>
    </source>
</reference>
<organism evidence="3 4">
    <name type="scientific">Cerasicoccus arenae</name>
    <dbReference type="NCBI Taxonomy" id="424488"/>
    <lineage>
        <taxon>Bacteria</taxon>
        <taxon>Pseudomonadati</taxon>
        <taxon>Verrucomicrobiota</taxon>
        <taxon>Opitutia</taxon>
        <taxon>Puniceicoccales</taxon>
        <taxon>Cerasicoccaceae</taxon>
        <taxon>Cerasicoccus</taxon>
    </lineage>
</organism>
<evidence type="ECO:0000313" key="4">
    <source>
        <dbReference type="Proteomes" id="UP000642829"/>
    </source>
</evidence>
<dbReference type="PANTHER" id="PTHR43169:SF2">
    <property type="entry name" value="NAD_GMP SYNTHASE DOMAIN-CONTAINING PROTEIN"/>
    <property type="match status" value="1"/>
</dbReference>
<dbReference type="InterPro" id="IPR022310">
    <property type="entry name" value="NAD/GMP_synthase"/>
</dbReference>
<proteinExistence type="predicted"/>
<dbReference type="CDD" id="cd01990">
    <property type="entry name" value="LarE-like"/>
    <property type="match status" value="1"/>
</dbReference>
<dbReference type="EMBL" id="BMXG01000010">
    <property type="protein sequence ID" value="GHC02575.1"/>
    <property type="molecule type" value="Genomic_DNA"/>
</dbReference>
<dbReference type="RefSeq" id="WP_189514452.1">
    <property type="nucleotide sequence ID" value="NZ_BMXG01000010.1"/>
</dbReference>
<dbReference type="Pfam" id="PF02540">
    <property type="entry name" value="NAD_synthase"/>
    <property type="match status" value="1"/>
</dbReference>
<dbReference type="Proteomes" id="UP000642829">
    <property type="component" value="Unassembled WGS sequence"/>
</dbReference>
<evidence type="ECO:0000313" key="3">
    <source>
        <dbReference type="EMBL" id="GHC02575.1"/>
    </source>
</evidence>
<dbReference type="SUPFAM" id="SSF52402">
    <property type="entry name" value="Adenine nucleotide alpha hydrolases-like"/>
    <property type="match status" value="1"/>
</dbReference>
<reference evidence="3" key="1">
    <citation type="journal article" date="2014" name="Int. J. Syst. Evol. Microbiol.">
        <title>Complete genome sequence of Corynebacterium casei LMG S-19264T (=DSM 44701T), isolated from a smear-ripened cheese.</title>
        <authorList>
            <consortium name="US DOE Joint Genome Institute (JGI-PGF)"/>
            <person name="Walter F."/>
            <person name="Albersmeier A."/>
            <person name="Kalinowski J."/>
            <person name="Ruckert C."/>
        </authorList>
    </citation>
    <scope>NUCLEOTIDE SEQUENCE</scope>
    <source>
        <strain evidence="3">KCTC 12870</strain>
    </source>
</reference>
<accession>A0A8J3DAK7</accession>
<evidence type="ECO:0000256" key="1">
    <source>
        <dbReference type="PIRSR" id="PIRSR006661-1"/>
    </source>
</evidence>
<comment type="caution">
    <text evidence="3">The sequence shown here is derived from an EMBL/GenBank/DDBJ whole genome shotgun (WGS) entry which is preliminary data.</text>
</comment>
<dbReference type="PANTHER" id="PTHR43169">
    <property type="entry name" value="EXSB FAMILY PROTEIN"/>
    <property type="match status" value="1"/>
</dbReference>
<name>A0A8J3DAK7_9BACT</name>
<dbReference type="Gene3D" id="3.40.50.620">
    <property type="entry name" value="HUPs"/>
    <property type="match status" value="1"/>
</dbReference>
<dbReference type="InterPro" id="IPR005232">
    <property type="entry name" value="LarE"/>
</dbReference>
<dbReference type="AlphaFoldDB" id="A0A8J3DAK7"/>
<keyword evidence="4" id="KW-1185">Reference proteome</keyword>
<evidence type="ECO:0000259" key="2">
    <source>
        <dbReference type="Pfam" id="PF02540"/>
    </source>
</evidence>
<protein>
    <submittedName>
        <fullName evidence="3">TIGR00268 family protein</fullName>
    </submittedName>
</protein>
<gene>
    <name evidence="3" type="ORF">GCM10007047_18940</name>
</gene>
<dbReference type="NCBIfam" id="TIGR00268">
    <property type="entry name" value="ATP-dependent sacrificial sulfur transferase LarE"/>
    <property type="match status" value="1"/>
</dbReference>
<feature type="active site" description="Nucleophile and sulfur donor" evidence="1">
    <location>
        <position position="173"/>
    </location>
</feature>
<feature type="domain" description="NAD/GMP synthase" evidence="2">
    <location>
        <begin position="16"/>
        <end position="70"/>
    </location>
</feature>
<dbReference type="InterPro" id="IPR014729">
    <property type="entry name" value="Rossmann-like_a/b/a_fold"/>
</dbReference>
<dbReference type="InterPro" id="IPR052188">
    <property type="entry name" value="Ni-pincer_cofactor_biosynth"/>
</dbReference>
<dbReference type="GO" id="GO:0006163">
    <property type="term" value="P:purine nucleotide metabolic process"/>
    <property type="evidence" value="ECO:0007669"/>
    <property type="project" value="UniProtKB-ARBA"/>
</dbReference>
<dbReference type="PIRSF" id="PIRSF006661">
    <property type="entry name" value="PP-lp_UCP006661"/>
    <property type="match status" value="1"/>
</dbReference>
<dbReference type="GO" id="GO:0016783">
    <property type="term" value="F:sulfurtransferase activity"/>
    <property type="evidence" value="ECO:0007669"/>
    <property type="project" value="InterPro"/>
</dbReference>